<proteinExistence type="predicted"/>
<gene>
    <name evidence="1" type="ORF">L0U88_11635</name>
</gene>
<sequence>MQKIYKIQKFEGASMHYIELGEQDVKRLSKAGNKRVLCILNGKLRIHAAIQKTRDGLHYLMIGSKHLKTLGIKANASVKASITIDTTEFQFDLPEELTEVLATDDAANQIFTGLTDGNKRGLMALVQMVKSSDKKIERSLLIAEKLKLGITSPQEIMKK</sequence>
<dbReference type="EMBL" id="JAKEVY010000003">
    <property type="protein sequence ID" value="MCF1715279.1"/>
    <property type="molecule type" value="Genomic_DNA"/>
</dbReference>
<reference evidence="1 2" key="1">
    <citation type="submission" date="2022-01" db="EMBL/GenBank/DDBJ databases">
        <title>Flavihumibacter sp. nov., isolated from sediment of a river.</title>
        <authorList>
            <person name="Liu H."/>
        </authorList>
    </citation>
    <scope>NUCLEOTIDE SEQUENCE [LARGE SCALE GENOMIC DNA]</scope>
    <source>
        <strain evidence="1 2">RY-1</strain>
    </source>
</reference>
<evidence type="ECO:0000313" key="2">
    <source>
        <dbReference type="Proteomes" id="UP001200145"/>
    </source>
</evidence>
<accession>A0ABS9BJ97</accession>
<dbReference type="RefSeq" id="WP_234866235.1">
    <property type="nucleotide sequence ID" value="NZ_JAKEVY010000003.1"/>
</dbReference>
<comment type="caution">
    <text evidence="1">The sequence shown here is derived from an EMBL/GenBank/DDBJ whole genome shotgun (WGS) entry which is preliminary data.</text>
</comment>
<keyword evidence="2" id="KW-1185">Reference proteome</keyword>
<dbReference type="Pfam" id="PF13376">
    <property type="entry name" value="OmdA"/>
    <property type="match status" value="1"/>
</dbReference>
<protein>
    <submittedName>
        <fullName evidence="1">YdeI/OmpD-associated family protein</fullName>
    </submittedName>
</protein>
<name>A0ABS9BJ97_9BACT</name>
<dbReference type="Proteomes" id="UP001200145">
    <property type="component" value="Unassembled WGS sequence"/>
</dbReference>
<evidence type="ECO:0000313" key="1">
    <source>
        <dbReference type="EMBL" id="MCF1715279.1"/>
    </source>
</evidence>
<organism evidence="1 2">
    <name type="scientific">Flavihumibacter fluminis</name>
    <dbReference type="NCBI Taxonomy" id="2909236"/>
    <lineage>
        <taxon>Bacteria</taxon>
        <taxon>Pseudomonadati</taxon>
        <taxon>Bacteroidota</taxon>
        <taxon>Chitinophagia</taxon>
        <taxon>Chitinophagales</taxon>
        <taxon>Chitinophagaceae</taxon>
        <taxon>Flavihumibacter</taxon>
    </lineage>
</organism>